<keyword evidence="7" id="KW-0472">Membrane</keyword>
<keyword evidence="7" id="KW-0812">Transmembrane</keyword>
<feature type="chain" id="PRO_5018292531" evidence="8">
    <location>
        <begin position="16"/>
        <end position="876"/>
    </location>
</feature>
<feature type="domain" description="Protein kinase" evidence="9">
    <location>
        <begin position="12"/>
        <end position="288"/>
    </location>
</feature>
<dbReference type="OrthoDB" id="1730117at2759"/>
<dbReference type="GO" id="GO:0015293">
    <property type="term" value="F:symporter activity"/>
    <property type="evidence" value="ECO:0007669"/>
    <property type="project" value="InterPro"/>
</dbReference>
<dbReference type="PANTHER" id="PTHR11328:SF28">
    <property type="entry name" value="MAJOR FACILITATOR SUPERFAMILY DOMAIN-CONTAINING PROTEIN 12"/>
    <property type="match status" value="1"/>
</dbReference>
<feature type="signal peptide" evidence="8">
    <location>
        <begin position="1"/>
        <end position="15"/>
    </location>
</feature>
<reference evidence="10 11" key="1">
    <citation type="submission" date="2018-10" db="EMBL/GenBank/DDBJ databases">
        <title>Genome assembly for a Yunnan-Guizhou Plateau 3E fish, Anabarilius grahami (Regan), and its evolutionary and genetic applications.</title>
        <authorList>
            <person name="Jiang W."/>
        </authorList>
    </citation>
    <scope>NUCLEOTIDE SEQUENCE [LARGE SCALE GENOMIC DNA]</scope>
    <source>
        <strain evidence="10">AG-KIZ</strain>
        <tissue evidence="10">Muscle</tissue>
    </source>
</reference>
<evidence type="ECO:0000256" key="6">
    <source>
        <dbReference type="SAM" id="MobiDB-lite"/>
    </source>
</evidence>
<keyword evidence="7" id="KW-1133">Transmembrane helix</keyword>
<dbReference type="InterPro" id="IPR022247">
    <property type="entry name" value="Casein_kinase-1_gamma_C"/>
</dbReference>
<name>A0A3N0XJR8_ANAGA</name>
<keyword evidence="11" id="KW-1185">Reference proteome</keyword>
<dbReference type="GO" id="GO:0005886">
    <property type="term" value="C:plasma membrane"/>
    <property type="evidence" value="ECO:0007669"/>
    <property type="project" value="TreeGrafter"/>
</dbReference>
<dbReference type="Gene3D" id="1.20.1250.20">
    <property type="entry name" value="MFS general substrate transporter like domains"/>
    <property type="match status" value="2"/>
</dbReference>
<feature type="transmembrane region" description="Helical" evidence="7">
    <location>
        <begin position="550"/>
        <end position="572"/>
    </location>
</feature>
<dbReference type="GO" id="GO:0048021">
    <property type="term" value="P:regulation of melanin biosynthetic process"/>
    <property type="evidence" value="ECO:0007669"/>
    <property type="project" value="TreeGrafter"/>
</dbReference>
<feature type="region of interest" description="Disordered" evidence="6">
    <location>
        <begin position="309"/>
        <end position="358"/>
    </location>
</feature>
<comment type="caution">
    <text evidence="10">The sequence shown here is derived from an EMBL/GenBank/DDBJ whole genome shotgun (WGS) entry which is preliminary data.</text>
</comment>
<dbReference type="InterPro" id="IPR039672">
    <property type="entry name" value="MFS_2"/>
</dbReference>
<dbReference type="InterPro" id="IPR008271">
    <property type="entry name" value="Ser/Thr_kinase_AS"/>
</dbReference>
<dbReference type="Gene3D" id="1.10.510.10">
    <property type="entry name" value="Transferase(Phosphotransferase) domain 1"/>
    <property type="match status" value="1"/>
</dbReference>
<dbReference type="InterPro" id="IPR011009">
    <property type="entry name" value="Kinase-like_dom_sf"/>
</dbReference>
<dbReference type="PANTHER" id="PTHR11328">
    <property type="entry name" value="MAJOR FACILITATOR SUPERFAMILY DOMAIN-CONTAINING PROTEIN"/>
    <property type="match status" value="1"/>
</dbReference>
<dbReference type="GO" id="GO:0008643">
    <property type="term" value="P:carbohydrate transport"/>
    <property type="evidence" value="ECO:0007669"/>
    <property type="project" value="InterPro"/>
</dbReference>
<gene>
    <name evidence="10" type="ORF">DPX16_7802</name>
</gene>
<keyword evidence="10" id="KW-0418">Kinase</keyword>
<keyword evidence="8" id="KW-0732">Signal</keyword>
<dbReference type="CDD" id="cd17491">
    <property type="entry name" value="MFS_MFSD12"/>
    <property type="match status" value="1"/>
</dbReference>
<dbReference type="GO" id="GO:0004674">
    <property type="term" value="F:protein serine/threonine kinase activity"/>
    <property type="evidence" value="ECO:0007669"/>
    <property type="project" value="InterPro"/>
</dbReference>
<comment type="subcellular location">
    <subcellularLocation>
        <location evidence="1">Membrane</location>
        <topology evidence="1">Multi-pass membrane protein</topology>
    </subcellularLocation>
</comment>
<dbReference type="Pfam" id="PF12605">
    <property type="entry name" value="CK1gamma_C"/>
    <property type="match status" value="1"/>
</dbReference>
<evidence type="ECO:0000313" key="10">
    <source>
        <dbReference type="EMBL" id="ROI46684.1"/>
    </source>
</evidence>
<accession>A0A3N0XJR8</accession>
<comment type="similarity">
    <text evidence="3">Belongs to the major facilitator superfamily.</text>
</comment>
<evidence type="ECO:0000256" key="3">
    <source>
        <dbReference type="ARBA" id="ARBA00008335"/>
    </source>
</evidence>
<dbReference type="Proteomes" id="UP000281406">
    <property type="component" value="Unassembled WGS sequence"/>
</dbReference>
<dbReference type="GO" id="GO:0005524">
    <property type="term" value="F:ATP binding"/>
    <property type="evidence" value="ECO:0007669"/>
    <property type="project" value="InterPro"/>
</dbReference>
<comment type="similarity">
    <text evidence="2">Belongs to the protein kinase superfamily. CK1 Ser/Thr protein kinase family. Casein kinase I subfamily.</text>
</comment>
<feature type="transmembrane region" description="Helical" evidence="7">
    <location>
        <begin position="751"/>
        <end position="773"/>
    </location>
</feature>
<feature type="compositionally biased region" description="Polar residues" evidence="6">
    <location>
        <begin position="342"/>
        <end position="352"/>
    </location>
</feature>
<evidence type="ECO:0000256" key="4">
    <source>
        <dbReference type="ARBA" id="ARBA00022679"/>
    </source>
</evidence>
<feature type="transmembrane region" description="Helical" evidence="7">
    <location>
        <begin position="721"/>
        <end position="739"/>
    </location>
</feature>
<evidence type="ECO:0000256" key="8">
    <source>
        <dbReference type="SAM" id="SignalP"/>
    </source>
</evidence>
<dbReference type="SUPFAM" id="SSF103473">
    <property type="entry name" value="MFS general substrate transporter"/>
    <property type="match status" value="1"/>
</dbReference>
<dbReference type="AlphaFoldDB" id="A0A3N0XJR8"/>
<feature type="transmembrane region" description="Helical" evidence="7">
    <location>
        <begin position="509"/>
        <end position="530"/>
    </location>
</feature>
<dbReference type="GO" id="GO:0016055">
    <property type="term" value="P:Wnt signaling pathway"/>
    <property type="evidence" value="ECO:0007669"/>
    <property type="project" value="UniProtKB-KW"/>
</dbReference>
<dbReference type="PROSITE" id="PS00108">
    <property type="entry name" value="PROTEIN_KINASE_ST"/>
    <property type="match status" value="1"/>
</dbReference>
<dbReference type="Pfam" id="PF00069">
    <property type="entry name" value="Pkinase"/>
    <property type="match status" value="1"/>
</dbReference>
<dbReference type="Pfam" id="PF13347">
    <property type="entry name" value="MFS_2"/>
    <property type="match status" value="1"/>
</dbReference>
<feature type="transmembrane region" description="Helical" evidence="7">
    <location>
        <begin position="822"/>
        <end position="847"/>
    </location>
</feature>
<evidence type="ECO:0000256" key="5">
    <source>
        <dbReference type="ARBA" id="ARBA00022687"/>
    </source>
</evidence>
<dbReference type="EMBL" id="RJVU01071502">
    <property type="protein sequence ID" value="ROI46684.1"/>
    <property type="molecule type" value="Genomic_DNA"/>
</dbReference>
<organism evidence="10 11">
    <name type="scientific">Anabarilius grahami</name>
    <name type="common">Kanglang fish</name>
    <name type="synonym">Barilius grahami</name>
    <dbReference type="NCBI Taxonomy" id="495550"/>
    <lineage>
        <taxon>Eukaryota</taxon>
        <taxon>Metazoa</taxon>
        <taxon>Chordata</taxon>
        <taxon>Craniata</taxon>
        <taxon>Vertebrata</taxon>
        <taxon>Euteleostomi</taxon>
        <taxon>Actinopterygii</taxon>
        <taxon>Neopterygii</taxon>
        <taxon>Teleostei</taxon>
        <taxon>Ostariophysi</taxon>
        <taxon>Cypriniformes</taxon>
        <taxon>Xenocyprididae</taxon>
        <taxon>Xenocypridinae</taxon>
        <taxon>Xenocypridinae incertae sedis</taxon>
        <taxon>Anabarilius</taxon>
    </lineage>
</organism>
<keyword evidence="4" id="KW-0808">Transferase</keyword>
<evidence type="ECO:0000256" key="1">
    <source>
        <dbReference type="ARBA" id="ARBA00004141"/>
    </source>
</evidence>
<dbReference type="SMART" id="SM00220">
    <property type="entry name" value="S_TKc"/>
    <property type="match status" value="1"/>
</dbReference>
<feature type="transmembrane region" description="Helical" evidence="7">
    <location>
        <begin position="593"/>
        <end position="614"/>
    </location>
</feature>
<sequence length="876" mass="97207">MVVIFLPLIAELALSLNLGSGALMSQLPGCSLAMGTSIITVVSKQIRLAKVQAGVCVCSAPPPVGMTFARSEGVPQVFYFGPCGKYNAMVLELLGPSLEDLFDLCDRTFSLKTVLMIAIQLITRMEYVHTRSLIYRDVKPENFLVGRPGSKRQHTIHIIDFGLAKEYIDPETKKHIPYREHKSLTGTARYMSINTHLGKEQSRRDDLEALGHMFMYFLRGSLPWQGLKADTLKERYQKIGDTKRATPIEVLCESFPEEMATYLRYVRRLDFFEKPDYDYLRKLFTDLFDRNGYVFDYEYDWVGKPLPTPIGPIPTDTPQPSSRDKAQPQTKNQSPELKGSESHPTSVTNKETLGSHLTGERLGGSVQVMSSTNGELNTDDPTAGHSNAPITAPAEVEVADDTKRLTYAVGHFFNDLCASMWFTYLLVYYHSVLGFKDTNAGALLLIGQIADGICTPLIGYESDRRAGCGKYGKRKTWHLVGTLCVFASFPFIFNPCMGCDERTPQSTGLIYAIPFIIIFQFGWAATQISHLSLIPELVTCEHAKVELTSYRYAFTVVANIAVYAVAWLLFHFQSQQTEDPSISQNLSWFDVPTFRYLALIVWAIGTVTSIIFHVGTKEVQLEESKETGQSQPPIPGSSQTSGPLLLWKHWLVEPAFYQVAILYMCTRLIVNLSQTYIPMYLTNSLSLPKNYIATIPLVMYVSGLVSSLVMKPVSKRIGTSMTYFLGLVPIMVFSFWVLVDTNMGRRVYGAAVLLGAGSAVILVMSLSMTANLIGDQTQSGAFVYGAMSFTDKVANGLGIMIIQSLHPCQTLDSDCKWFYHNVMVTVTAGVAAVAALCLSTLLIWPIVIRQRLAVIKGLIGTHDDNTSSYGSNGKLN</sequence>
<dbReference type="InterPro" id="IPR000719">
    <property type="entry name" value="Prot_kinase_dom"/>
</dbReference>
<dbReference type="SUPFAM" id="SSF56112">
    <property type="entry name" value="Protein kinase-like (PK-like)"/>
    <property type="match status" value="1"/>
</dbReference>
<feature type="transmembrane region" description="Helical" evidence="7">
    <location>
        <begin position="691"/>
        <end position="709"/>
    </location>
</feature>
<keyword evidence="5" id="KW-0879">Wnt signaling pathway</keyword>
<dbReference type="FunFam" id="1.10.510.10:FF:001113">
    <property type="entry name" value="Casein kinase 1 gamma 2"/>
    <property type="match status" value="1"/>
</dbReference>
<feature type="transmembrane region" description="Helical" evidence="7">
    <location>
        <begin position="477"/>
        <end position="497"/>
    </location>
</feature>
<evidence type="ECO:0000256" key="7">
    <source>
        <dbReference type="SAM" id="Phobius"/>
    </source>
</evidence>
<evidence type="ECO:0000256" key="2">
    <source>
        <dbReference type="ARBA" id="ARBA00005926"/>
    </source>
</evidence>
<dbReference type="PROSITE" id="PS50011">
    <property type="entry name" value="PROTEIN_KINASE_DOM"/>
    <property type="match status" value="1"/>
</dbReference>
<dbReference type="FunFam" id="1.20.1250.20:FF:000905">
    <property type="entry name" value="Major facilitator superfamily domain containing 12"/>
    <property type="match status" value="1"/>
</dbReference>
<evidence type="ECO:0000313" key="11">
    <source>
        <dbReference type="Proteomes" id="UP000281406"/>
    </source>
</evidence>
<feature type="transmembrane region" description="Helical" evidence="7">
    <location>
        <begin position="650"/>
        <end position="670"/>
    </location>
</feature>
<evidence type="ECO:0000259" key="9">
    <source>
        <dbReference type="PROSITE" id="PS50011"/>
    </source>
</evidence>
<protein>
    <submittedName>
        <fullName evidence="10">Casein kinase I isoform gamma-2</fullName>
    </submittedName>
</protein>
<proteinExistence type="inferred from homology"/>
<dbReference type="InterPro" id="IPR036259">
    <property type="entry name" value="MFS_trans_sf"/>
</dbReference>
<dbReference type="GO" id="GO:0043474">
    <property type="term" value="P:pigment metabolic process involved in pigmentation"/>
    <property type="evidence" value="ECO:0007669"/>
    <property type="project" value="TreeGrafter"/>
</dbReference>